<sequence>MSSALDHLNHNNNNNNNNNNNQHQVPFFAMMSNNKGRSFAGQERSVAPDLAAFDFQDEAAVTSVNSTFGQQHIGNDDFFSSPEWTDPSPALTNSLSFDLDSCDPSPLLVDNYEGEAPELAGIPLFGDYRPQHQLDQSDKATVDANDFPLFGSVASSEPQSAPSPTSGKRAQMAFKPLQDSFEDPTAVLLRALSNAARAQTATGDDTTKDATPMTASPAAISSSPPSPFFQPRNESSLESTKSNTTSTVDEAQRGIKRRHRGADLLPLDAPIQPRHYKTPSATSRKASKTSADQQASNQDPFSAEEAALAAEKDPVVAKRLSNTLAARRSRHRKAEELRTLHETIEDLQAEVEMWKSRCQRAEDEREKALGRV</sequence>
<dbReference type="STRING" id="215250.A0A316YML6"/>
<reference evidence="4 5" key="1">
    <citation type="journal article" date="2018" name="Mol. Biol. Evol.">
        <title>Broad Genomic Sampling Reveals a Smut Pathogenic Ancestry of the Fungal Clade Ustilaginomycotina.</title>
        <authorList>
            <person name="Kijpornyongpan T."/>
            <person name="Mondo S.J."/>
            <person name="Barry K."/>
            <person name="Sandor L."/>
            <person name="Lee J."/>
            <person name="Lipzen A."/>
            <person name="Pangilinan J."/>
            <person name="LaButti K."/>
            <person name="Hainaut M."/>
            <person name="Henrissat B."/>
            <person name="Grigoriev I.V."/>
            <person name="Spatafora J.W."/>
            <person name="Aime M.C."/>
        </authorList>
    </citation>
    <scope>NUCLEOTIDE SEQUENCE [LARGE SCALE GENOMIC DNA]</scope>
    <source>
        <strain evidence="4 5">MCA 4198</strain>
    </source>
</reference>
<protein>
    <recommendedName>
        <fullName evidence="3">BZIP domain-containing protein</fullName>
    </recommendedName>
</protein>
<organism evidence="4 5">
    <name type="scientific">Acaromyces ingoldii</name>
    <dbReference type="NCBI Taxonomy" id="215250"/>
    <lineage>
        <taxon>Eukaryota</taxon>
        <taxon>Fungi</taxon>
        <taxon>Dikarya</taxon>
        <taxon>Basidiomycota</taxon>
        <taxon>Ustilaginomycotina</taxon>
        <taxon>Exobasidiomycetes</taxon>
        <taxon>Exobasidiales</taxon>
        <taxon>Cryptobasidiaceae</taxon>
        <taxon>Acaromyces</taxon>
    </lineage>
</organism>
<feature type="compositionally biased region" description="Polar residues" evidence="2">
    <location>
        <begin position="232"/>
        <end position="249"/>
    </location>
</feature>
<name>A0A316YML6_9BASI</name>
<dbReference type="CDD" id="cd12193">
    <property type="entry name" value="bZIP_GCN4"/>
    <property type="match status" value="1"/>
</dbReference>
<dbReference type="RefSeq" id="XP_025377697.1">
    <property type="nucleotide sequence ID" value="XM_025521723.1"/>
</dbReference>
<dbReference type="EMBL" id="KZ819636">
    <property type="protein sequence ID" value="PWN90499.1"/>
    <property type="molecule type" value="Genomic_DNA"/>
</dbReference>
<dbReference type="InParanoid" id="A0A316YML6"/>
<gene>
    <name evidence="4" type="ORF">FA10DRAFT_266972</name>
</gene>
<feature type="region of interest" description="Disordered" evidence="2">
    <location>
        <begin position="198"/>
        <end position="312"/>
    </location>
</feature>
<dbReference type="InterPro" id="IPR004827">
    <property type="entry name" value="bZIP"/>
</dbReference>
<dbReference type="PROSITE" id="PS00036">
    <property type="entry name" value="BZIP_BASIC"/>
    <property type="match status" value="1"/>
</dbReference>
<feature type="region of interest" description="Disordered" evidence="2">
    <location>
        <begin position="1"/>
        <end position="23"/>
    </location>
</feature>
<evidence type="ECO:0000256" key="2">
    <source>
        <dbReference type="SAM" id="MobiDB-lite"/>
    </source>
</evidence>
<dbReference type="Gene3D" id="3.30.160.60">
    <property type="entry name" value="Classic Zinc Finger"/>
    <property type="match status" value="1"/>
</dbReference>
<accession>A0A316YML6</accession>
<evidence type="ECO:0000313" key="4">
    <source>
        <dbReference type="EMBL" id="PWN90499.1"/>
    </source>
</evidence>
<feature type="coiled-coil region" evidence="1">
    <location>
        <begin position="330"/>
        <end position="371"/>
    </location>
</feature>
<feature type="compositionally biased region" description="Low complexity" evidence="2">
    <location>
        <begin position="278"/>
        <end position="291"/>
    </location>
</feature>
<dbReference type="InterPro" id="IPR046347">
    <property type="entry name" value="bZIP_sf"/>
</dbReference>
<dbReference type="Proteomes" id="UP000245768">
    <property type="component" value="Unassembled WGS sequence"/>
</dbReference>
<proteinExistence type="predicted"/>
<evidence type="ECO:0000313" key="5">
    <source>
        <dbReference type="Proteomes" id="UP000245768"/>
    </source>
</evidence>
<evidence type="ECO:0000259" key="3">
    <source>
        <dbReference type="PROSITE" id="PS00036"/>
    </source>
</evidence>
<dbReference type="GO" id="GO:0003700">
    <property type="term" value="F:DNA-binding transcription factor activity"/>
    <property type="evidence" value="ECO:0007669"/>
    <property type="project" value="InterPro"/>
</dbReference>
<evidence type="ECO:0000256" key="1">
    <source>
        <dbReference type="SAM" id="Coils"/>
    </source>
</evidence>
<dbReference type="GeneID" id="37043639"/>
<dbReference type="AlphaFoldDB" id="A0A316YML6"/>
<feature type="compositionally biased region" description="Low complexity" evidence="2">
    <location>
        <begin position="198"/>
        <end position="223"/>
    </location>
</feature>
<keyword evidence="1" id="KW-0175">Coiled coil</keyword>
<feature type="domain" description="BZIP" evidence="3">
    <location>
        <begin position="318"/>
        <end position="332"/>
    </location>
</feature>
<dbReference type="OrthoDB" id="2257100at2759"/>
<keyword evidence="5" id="KW-1185">Reference proteome</keyword>
<dbReference type="SUPFAM" id="SSF57959">
    <property type="entry name" value="Leucine zipper domain"/>
    <property type="match status" value="1"/>
</dbReference>
<feature type="compositionally biased region" description="Low complexity" evidence="2">
    <location>
        <begin position="10"/>
        <end position="23"/>
    </location>
</feature>